<evidence type="ECO:0000313" key="11">
    <source>
        <dbReference type="EMBL" id="MDA3731313.1"/>
    </source>
</evidence>
<feature type="domain" description="PTS EIIC type-3" evidence="10">
    <location>
        <begin position="5"/>
        <end position="412"/>
    </location>
</feature>
<feature type="transmembrane region" description="Helical" evidence="9">
    <location>
        <begin position="28"/>
        <end position="49"/>
    </location>
</feature>
<keyword evidence="3 8" id="KW-1003">Cell membrane</keyword>
<reference evidence="11" key="1">
    <citation type="journal article" date="2023" name="Int. J. Syst. Evol. Microbiol.">
        <title>&lt;i&gt;Holtiella tumoricola&lt;/i&gt; gen. nov. sp. nov., isolated from a human clinical sample.</title>
        <authorList>
            <person name="Allen-Vercoe E."/>
            <person name="Daigneault M.C."/>
            <person name="Vancuren S.J."/>
            <person name="Cochrane K."/>
            <person name="O'Neal L.L."/>
            <person name="Sankaranarayanan K."/>
            <person name="Lawson P.A."/>
        </authorList>
    </citation>
    <scope>NUCLEOTIDE SEQUENCE</scope>
    <source>
        <strain evidence="11">CC70A</strain>
    </source>
</reference>
<dbReference type="InterPro" id="IPR004796">
    <property type="entry name" value="PTS_IIC_cello"/>
</dbReference>
<dbReference type="InterPro" id="IPR003352">
    <property type="entry name" value="PTS_EIIC"/>
</dbReference>
<feature type="transmembrane region" description="Helical" evidence="9">
    <location>
        <begin position="219"/>
        <end position="240"/>
    </location>
</feature>
<feature type="transmembrane region" description="Helical" evidence="9">
    <location>
        <begin position="138"/>
        <end position="158"/>
    </location>
</feature>
<dbReference type="PANTHER" id="PTHR33989:SF4">
    <property type="entry name" value="PTS SYSTEM N,N'-DIACETYLCHITOBIOSE-SPECIFIC EIIC COMPONENT"/>
    <property type="match status" value="1"/>
</dbReference>
<gene>
    <name evidence="11" type="ORF">PBV87_07445</name>
</gene>
<feature type="transmembrane region" description="Helical" evidence="9">
    <location>
        <begin position="75"/>
        <end position="94"/>
    </location>
</feature>
<dbReference type="Proteomes" id="UP001169242">
    <property type="component" value="Unassembled WGS sequence"/>
</dbReference>
<dbReference type="PANTHER" id="PTHR33989">
    <property type="match status" value="1"/>
</dbReference>
<organism evidence="11 12">
    <name type="scientific">Holtiella tumoricola</name>
    <dbReference type="NCBI Taxonomy" id="3018743"/>
    <lineage>
        <taxon>Bacteria</taxon>
        <taxon>Bacillati</taxon>
        <taxon>Bacillota</taxon>
        <taxon>Clostridia</taxon>
        <taxon>Lachnospirales</taxon>
        <taxon>Cellulosilyticaceae</taxon>
        <taxon>Holtiella</taxon>
    </lineage>
</organism>
<comment type="subcellular location">
    <subcellularLocation>
        <location evidence="1">Cell membrane</location>
        <topology evidence="1">Multi-pass membrane protein</topology>
    </subcellularLocation>
</comment>
<protein>
    <recommendedName>
        <fullName evidence="8">Permease IIC component</fullName>
    </recommendedName>
</protein>
<sequence length="423" mass="45596">MTEWLEKHFLPVAAKIGAEKHLVAIRDAFISIMPITMAGAVATLLNVFFRDLPTQFGWTGFVDTMSPIIGINSNVWWGTLAILSLVFVFSLGYNLSKAYDVSPLPGGLIAFAALITQMPQTTADGSMWGYINWSYTQASGLFTALFIGFIATFIYIKLVKSKVTIKLPDSVPPAVSRAFTAIIPGLIAIYVIGTLAYVVNAFTGMPINDVISKYVQMPFLGLSQGLISVVITVFAVQLLWMFGLHGSNVLAPVLDGIYLTALNENNVAFMQGAELPYMWTRGSFDAFVWLGGAGCSLALIIAILIFSKKEESRTVAKLSAPMGVFNINEPVTFGLPVVLNPIYFIPSIGIPIILTIIAYVCTSIGLIPPTFVAVPWIMPPVIYAFFATGGSLMAALVALVNLIIAVALYAPFVLLANKADSQV</sequence>
<dbReference type="EMBL" id="JAQIFT010000032">
    <property type="protein sequence ID" value="MDA3731313.1"/>
    <property type="molecule type" value="Genomic_DNA"/>
</dbReference>
<dbReference type="GO" id="GO:1902815">
    <property type="term" value="P:N,N'-diacetylchitobiose import"/>
    <property type="evidence" value="ECO:0007669"/>
    <property type="project" value="TreeGrafter"/>
</dbReference>
<feature type="transmembrane region" description="Helical" evidence="9">
    <location>
        <begin position="366"/>
        <end position="386"/>
    </location>
</feature>
<feature type="transmembrane region" description="Helical" evidence="9">
    <location>
        <begin position="286"/>
        <end position="306"/>
    </location>
</feature>
<evidence type="ECO:0000256" key="6">
    <source>
        <dbReference type="ARBA" id="ARBA00022989"/>
    </source>
</evidence>
<dbReference type="InterPro" id="IPR004501">
    <property type="entry name" value="PTS_EIIC_3"/>
</dbReference>
<evidence type="ECO:0000259" key="10">
    <source>
        <dbReference type="PROSITE" id="PS51105"/>
    </source>
</evidence>
<feature type="transmembrane region" description="Helical" evidence="9">
    <location>
        <begin position="342"/>
        <end position="361"/>
    </location>
</feature>
<dbReference type="PROSITE" id="PS51105">
    <property type="entry name" value="PTS_EIIC_TYPE_3"/>
    <property type="match status" value="1"/>
</dbReference>
<evidence type="ECO:0000313" key="12">
    <source>
        <dbReference type="Proteomes" id="UP001169242"/>
    </source>
</evidence>
<dbReference type="GO" id="GO:0009401">
    <property type="term" value="P:phosphoenolpyruvate-dependent sugar phosphotransferase system"/>
    <property type="evidence" value="ECO:0007669"/>
    <property type="project" value="InterPro"/>
</dbReference>
<evidence type="ECO:0000256" key="3">
    <source>
        <dbReference type="ARBA" id="ARBA00022475"/>
    </source>
</evidence>
<keyword evidence="12" id="KW-1185">Reference proteome</keyword>
<evidence type="ECO:0000256" key="8">
    <source>
        <dbReference type="PIRNR" id="PIRNR006351"/>
    </source>
</evidence>
<feature type="transmembrane region" description="Helical" evidence="9">
    <location>
        <begin position="392"/>
        <end position="416"/>
    </location>
</feature>
<dbReference type="Pfam" id="PF02378">
    <property type="entry name" value="PTS_EIIC"/>
    <property type="match status" value="1"/>
</dbReference>
<comment type="caution">
    <text evidence="11">The sequence shown here is derived from an EMBL/GenBank/DDBJ whole genome shotgun (WGS) entry which is preliminary data.</text>
</comment>
<evidence type="ECO:0000256" key="9">
    <source>
        <dbReference type="SAM" id="Phobius"/>
    </source>
</evidence>
<dbReference type="InterPro" id="IPR051088">
    <property type="entry name" value="PTS_Sugar-EIIC/EIIB"/>
</dbReference>
<comment type="function">
    <text evidence="8">The phosphoenolpyruvate-dependent sugar phosphotransferase system (PTS), a major carbohydrate active -transport system, catalyzes the phosphorylation of incoming sugar substrates concomitant with their translocation across the cell membrane.</text>
</comment>
<dbReference type="GO" id="GO:0005886">
    <property type="term" value="C:plasma membrane"/>
    <property type="evidence" value="ECO:0007669"/>
    <property type="project" value="UniProtKB-SubCell"/>
</dbReference>
<dbReference type="GO" id="GO:0008982">
    <property type="term" value="F:protein-N(PI)-phosphohistidine-sugar phosphotransferase activity"/>
    <property type="evidence" value="ECO:0007669"/>
    <property type="project" value="UniProtKB-UniRule"/>
</dbReference>
<name>A0AA42J0M1_9FIRM</name>
<dbReference type="AlphaFoldDB" id="A0AA42J0M1"/>
<accession>A0AA42J0M1</accession>
<dbReference type="RefSeq" id="WP_053982535.1">
    <property type="nucleotide sequence ID" value="NZ_JAQIFT010000032.1"/>
</dbReference>
<evidence type="ECO:0000256" key="5">
    <source>
        <dbReference type="ARBA" id="ARBA00022692"/>
    </source>
</evidence>
<keyword evidence="2 8" id="KW-0813">Transport</keyword>
<feature type="transmembrane region" description="Helical" evidence="9">
    <location>
        <begin position="178"/>
        <end position="199"/>
    </location>
</feature>
<evidence type="ECO:0000256" key="1">
    <source>
        <dbReference type="ARBA" id="ARBA00004651"/>
    </source>
</evidence>
<keyword evidence="4 8" id="KW-0762">Sugar transport</keyword>
<dbReference type="PIRSF" id="PIRSF006351">
    <property type="entry name" value="PTS_EIIC-Cellobiose"/>
    <property type="match status" value="1"/>
</dbReference>
<proteinExistence type="predicted"/>
<dbReference type="NCBIfam" id="TIGR00410">
    <property type="entry name" value="lacE"/>
    <property type="match status" value="1"/>
</dbReference>
<keyword evidence="5 9" id="KW-0812">Transmembrane</keyword>
<evidence type="ECO:0000256" key="4">
    <source>
        <dbReference type="ARBA" id="ARBA00022597"/>
    </source>
</evidence>
<keyword evidence="6 9" id="KW-1133">Transmembrane helix</keyword>
<evidence type="ECO:0000256" key="2">
    <source>
        <dbReference type="ARBA" id="ARBA00022448"/>
    </source>
</evidence>
<evidence type="ECO:0000256" key="7">
    <source>
        <dbReference type="ARBA" id="ARBA00023136"/>
    </source>
</evidence>
<keyword evidence="7 8" id="KW-0472">Membrane</keyword>